<keyword evidence="2 4" id="KW-0863">Zinc-finger</keyword>
<feature type="region of interest" description="Disordered" evidence="5">
    <location>
        <begin position="92"/>
        <end position="129"/>
    </location>
</feature>
<reference evidence="7" key="2">
    <citation type="submission" date="2024-06" db="UniProtKB">
        <authorList>
            <consortium name="EnsemblMetazoa"/>
        </authorList>
    </citation>
    <scope>IDENTIFICATION</scope>
</reference>
<protein>
    <recommendedName>
        <fullName evidence="6">CXXC-type domain-containing protein</fullName>
    </recommendedName>
</protein>
<keyword evidence="1" id="KW-0479">Metal-binding</keyword>
<evidence type="ECO:0000259" key="6">
    <source>
        <dbReference type="PROSITE" id="PS51058"/>
    </source>
</evidence>
<proteinExistence type="predicted"/>
<reference evidence="8" key="1">
    <citation type="journal article" date="2010" name="Nature">
        <title>The Amphimedon queenslandica genome and the evolution of animal complexity.</title>
        <authorList>
            <person name="Srivastava M."/>
            <person name="Simakov O."/>
            <person name="Chapman J."/>
            <person name="Fahey B."/>
            <person name="Gauthier M.E."/>
            <person name="Mitros T."/>
            <person name="Richards G.S."/>
            <person name="Conaco C."/>
            <person name="Dacre M."/>
            <person name="Hellsten U."/>
            <person name="Larroux C."/>
            <person name="Putnam N.H."/>
            <person name="Stanke M."/>
            <person name="Adamska M."/>
            <person name="Darling A."/>
            <person name="Degnan S.M."/>
            <person name="Oakley T.H."/>
            <person name="Plachetzki D.C."/>
            <person name="Zhai Y."/>
            <person name="Adamski M."/>
            <person name="Calcino A."/>
            <person name="Cummins S.F."/>
            <person name="Goodstein D.M."/>
            <person name="Harris C."/>
            <person name="Jackson D.J."/>
            <person name="Leys S.P."/>
            <person name="Shu S."/>
            <person name="Woodcroft B.J."/>
            <person name="Vervoort M."/>
            <person name="Kosik K.S."/>
            <person name="Manning G."/>
            <person name="Degnan B.M."/>
            <person name="Rokhsar D.S."/>
        </authorList>
    </citation>
    <scope>NUCLEOTIDE SEQUENCE [LARGE SCALE GENOMIC DNA]</scope>
</reference>
<dbReference type="EnsemblMetazoa" id="XM_020007420.1">
    <property type="protein sequence ID" value="XP_019862979.1"/>
    <property type="gene ID" value="LOC109591765"/>
</dbReference>
<dbReference type="GeneID" id="109591765"/>
<feature type="region of interest" description="Disordered" evidence="5">
    <location>
        <begin position="1"/>
        <end position="27"/>
    </location>
</feature>
<evidence type="ECO:0000256" key="3">
    <source>
        <dbReference type="ARBA" id="ARBA00022833"/>
    </source>
</evidence>
<dbReference type="PROSITE" id="PS51058">
    <property type="entry name" value="ZF_CXXC"/>
    <property type="match status" value="1"/>
</dbReference>
<organism evidence="7 8">
    <name type="scientific">Amphimedon queenslandica</name>
    <name type="common">Sponge</name>
    <dbReference type="NCBI Taxonomy" id="400682"/>
    <lineage>
        <taxon>Eukaryota</taxon>
        <taxon>Metazoa</taxon>
        <taxon>Porifera</taxon>
        <taxon>Demospongiae</taxon>
        <taxon>Heteroscleromorpha</taxon>
        <taxon>Haplosclerida</taxon>
        <taxon>Niphatidae</taxon>
        <taxon>Amphimedon</taxon>
    </lineage>
</organism>
<keyword evidence="3" id="KW-0862">Zinc</keyword>
<accession>A0AAN0K1E0</accession>
<evidence type="ECO:0000256" key="2">
    <source>
        <dbReference type="ARBA" id="ARBA00022771"/>
    </source>
</evidence>
<dbReference type="GO" id="GO:0003677">
    <property type="term" value="F:DNA binding"/>
    <property type="evidence" value="ECO:0007669"/>
    <property type="project" value="InterPro"/>
</dbReference>
<sequence length="165" mass="18254">MSFISNPHSDSTAPNAKNIKYQTEASQRTPEIVKRGRCMKCEGCRRADCGECLYCKDEKKFGGPGKKKKACMKRVCIAVCEKTTSVKQFQSDNQPGVKLSVKEPAKDEANLNDGLTKSSAIPVDDLPEQENDEPCMYLATSPYALVTLDDFATVYKGQWLNDQAS</sequence>
<evidence type="ECO:0000256" key="1">
    <source>
        <dbReference type="ARBA" id="ARBA00022723"/>
    </source>
</evidence>
<evidence type="ECO:0000256" key="5">
    <source>
        <dbReference type="SAM" id="MobiDB-lite"/>
    </source>
</evidence>
<evidence type="ECO:0000313" key="7">
    <source>
        <dbReference type="EnsemblMetazoa" id="XP_019862979.1"/>
    </source>
</evidence>
<name>A0AAN0K1E0_AMPQE</name>
<dbReference type="RefSeq" id="XP_019862979.1">
    <property type="nucleotide sequence ID" value="XM_020007420.1"/>
</dbReference>
<feature type="domain" description="CXXC-type" evidence="6">
    <location>
        <begin position="31"/>
        <end position="77"/>
    </location>
</feature>
<evidence type="ECO:0000313" key="8">
    <source>
        <dbReference type="Proteomes" id="UP000007879"/>
    </source>
</evidence>
<dbReference type="Pfam" id="PF02008">
    <property type="entry name" value="zf-CXXC"/>
    <property type="match status" value="1"/>
</dbReference>
<feature type="compositionally biased region" description="Basic and acidic residues" evidence="5">
    <location>
        <begin position="100"/>
        <end position="109"/>
    </location>
</feature>
<dbReference type="Proteomes" id="UP000007879">
    <property type="component" value="Unassembled WGS sequence"/>
</dbReference>
<keyword evidence="8" id="KW-1185">Reference proteome</keyword>
<dbReference type="GO" id="GO:0008270">
    <property type="term" value="F:zinc ion binding"/>
    <property type="evidence" value="ECO:0007669"/>
    <property type="project" value="UniProtKB-KW"/>
</dbReference>
<evidence type="ECO:0000256" key="4">
    <source>
        <dbReference type="PROSITE-ProRule" id="PRU00509"/>
    </source>
</evidence>
<dbReference type="InterPro" id="IPR002857">
    <property type="entry name" value="Znf_CXXC"/>
</dbReference>
<dbReference type="KEGG" id="aqu:109591765"/>
<dbReference type="AlphaFoldDB" id="A0AAN0K1E0"/>